<dbReference type="SUPFAM" id="SSF54862">
    <property type="entry name" value="4Fe-4S ferredoxins"/>
    <property type="match status" value="1"/>
</dbReference>
<evidence type="ECO:0000256" key="6">
    <source>
        <dbReference type="ARBA" id="ARBA00023004"/>
    </source>
</evidence>
<keyword evidence="3" id="KW-0004">4Fe-4S</keyword>
<keyword evidence="2" id="KW-0813">Transport</keyword>
<evidence type="ECO:0000256" key="7">
    <source>
        <dbReference type="ARBA" id="ARBA00023014"/>
    </source>
</evidence>
<evidence type="ECO:0000256" key="2">
    <source>
        <dbReference type="ARBA" id="ARBA00022448"/>
    </source>
</evidence>
<gene>
    <name evidence="9" type="ORF">DNK49_05805</name>
</gene>
<dbReference type="PROSITE" id="PS51379">
    <property type="entry name" value="4FE4S_FER_2"/>
    <property type="match status" value="1"/>
</dbReference>
<sequence length="67" mass="6913">MALKIVQAECTSCGDCKPVCPTKSITDKGGIFKINAETCTECDGDFDEPQCVAVCPAGDSCIVPLAA</sequence>
<dbReference type="GO" id="GO:0046872">
    <property type="term" value="F:metal ion binding"/>
    <property type="evidence" value="ECO:0007669"/>
    <property type="project" value="UniProtKB-KW"/>
</dbReference>
<dbReference type="AlphaFoldDB" id="A0A323UXZ7"/>
<dbReference type="RefSeq" id="WP_110523393.1">
    <property type="nucleotide sequence ID" value="NZ_QKOE01000003.1"/>
</dbReference>
<reference evidence="9 10" key="1">
    <citation type="submission" date="2018-06" db="EMBL/GenBank/DDBJ databases">
        <title>Azoarcus communis strain SWub3 genome.</title>
        <authorList>
            <person name="Zorraquino Salvo V."/>
            <person name="Toubiana D."/>
            <person name="Blumwald E."/>
        </authorList>
    </citation>
    <scope>NUCLEOTIDE SEQUENCE [LARGE SCALE GENOMIC DNA]</scope>
    <source>
        <strain evidence="9 10">SWub3</strain>
    </source>
</reference>
<comment type="caution">
    <text evidence="9">The sequence shown here is derived from an EMBL/GenBank/DDBJ whole genome shotgun (WGS) entry which is preliminary data.</text>
</comment>
<dbReference type="Proteomes" id="UP000248259">
    <property type="component" value="Unassembled WGS sequence"/>
</dbReference>
<evidence type="ECO:0000313" key="9">
    <source>
        <dbReference type="EMBL" id="PZA17377.1"/>
    </source>
</evidence>
<dbReference type="Gene3D" id="3.30.70.20">
    <property type="match status" value="1"/>
</dbReference>
<evidence type="ECO:0000259" key="8">
    <source>
        <dbReference type="PROSITE" id="PS51379"/>
    </source>
</evidence>
<dbReference type="OrthoDB" id="9803397at2"/>
<evidence type="ECO:0000256" key="5">
    <source>
        <dbReference type="ARBA" id="ARBA00022982"/>
    </source>
</evidence>
<keyword evidence="4" id="KW-0479">Metal-binding</keyword>
<protein>
    <submittedName>
        <fullName evidence="9">Ferredoxin</fullName>
    </submittedName>
</protein>
<evidence type="ECO:0000256" key="4">
    <source>
        <dbReference type="ARBA" id="ARBA00022723"/>
    </source>
</evidence>
<dbReference type="InterPro" id="IPR017900">
    <property type="entry name" value="4Fe4S_Fe_S_CS"/>
</dbReference>
<dbReference type="PROSITE" id="PS00198">
    <property type="entry name" value="4FE4S_FER_1"/>
    <property type="match status" value="1"/>
</dbReference>
<evidence type="ECO:0000313" key="10">
    <source>
        <dbReference type="Proteomes" id="UP000248259"/>
    </source>
</evidence>
<evidence type="ECO:0000256" key="3">
    <source>
        <dbReference type="ARBA" id="ARBA00022485"/>
    </source>
</evidence>
<proteinExistence type="predicted"/>
<keyword evidence="5" id="KW-0249">Electron transport</keyword>
<dbReference type="EMBL" id="QKOE01000003">
    <property type="protein sequence ID" value="PZA17377.1"/>
    <property type="molecule type" value="Genomic_DNA"/>
</dbReference>
<comment type="cofactor">
    <cofactor evidence="1">
        <name>[4Fe-4S] cluster</name>
        <dbReference type="ChEBI" id="CHEBI:49883"/>
    </cofactor>
</comment>
<evidence type="ECO:0000256" key="1">
    <source>
        <dbReference type="ARBA" id="ARBA00001966"/>
    </source>
</evidence>
<keyword evidence="7" id="KW-0411">Iron-sulfur</keyword>
<feature type="domain" description="4Fe-4S ferredoxin-type" evidence="8">
    <location>
        <begin position="1"/>
        <end position="30"/>
    </location>
</feature>
<name>A0A323UXZ7_9RHOO</name>
<accession>A0A323UXZ7</accession>
<keyword evidence="6" id="KW-0408">Iron</keyword>
<dbReference type="InterPro" id="IPR017896">
    <property type="entry name" value="4Fe4S_Fe-S-bd"/>
</dbReference>
<organism evidence="9 10">
    <name type="scientific">Parazoarcus communis SWub3 = DSM 12120</name>
    <dbReference type="NCBI Taxonomy" id="1121029"/>
    <lineage>
        <taxon>Bacteria</taxon>
        <taxon>Pseudomonadati</taxon>
        <taxon>Pseudomonadota</taxon>
        <taxon>Betaproteobacteria</taxon>
        <taxon>Rhodocyclales</taxon>
        <taxon>Zoogloeaceae</taxon>
        <taxon>Parazoarcus</taxon>
    </lineage>
</organism>
<dbReference type="GO" id="GO:0051539">
    <property type="term" value="F:4 iron, 4 sulfur cluster binding"/>
    <property type="evidence" value="ECO:0007669"/>
    <property type="project" value="UniProtKB-KW"/>
</dbReference>
<dbReference type="Pfam" id="PF13237">
    <property type="entry name" value="Fer4_10"/>
    <property type="match status" value="1"/>
</dbReference>
<dbReference type="FunFam" id="3.30.70.20:FF:000045">
    <property type="entry name" value="Ferredoxin, 4Fe-4S"/>
    <property type="match status" value="1"/>
</dbReference>
<keyword evidence="10" id="KW-1185">Reference proteome</keyword>